<dbReference type="InterPro" id="IPR037026">
    <property type="entry name" value="Vgr_OB-fold_dom_sf"/>
</dbReference>
<dbReference type="InterPro" id="IPR006531">
    <property type="entry name" value="Gp5/Vgr_OB"/>
</dbReference>
<accession>A0ABQ4QR46</accession>
<dbReference type="PANTHER" id="PTHR32305">
    <property type="match status" value="1"/>
</dbReference>
<dbReference type="EMBL" id="BPQH01000001">
    <property type="protein sequence ID" value="GJD47758.1"/>
    <property type="molecule type" value="Genomic_DNA"/>
</dbReference>
<dbReference type="Pfam" id="PF05954">
    <property type="entry name" value="Phage_GPD"/>
    <property type="match status" value="1"/>
</dbReference>
<reference evidence="6" key="1">
    <citation type="journal article" date="2021" name="Front. Microbiol.">
        <title>Comprehensive Comparative Genomics and Phenotyping of Methylobacterium Species.</title>
        <authorList>
            <person name="Alessa O."/>
            <person name="Ogura Y."/>
            <person name="Fujitani Y."/>
            <person name="Takami H."/>
            <person name="Hayashi T."/>
            <person name="Sahin N."/>
            <person name="Tani A."/>
        </authorList>
    </citation>
    <scope>NUCLEOTIDE SEQUENCE</scope>
    <source>
        <strain evidence="6">KCTC 52305</strain>
    </source>
</reference>
<organism evidence="6 7">
    <name type="scientific">Methylobacterium crusticola</name>
    <dbReference type="NCBI Taxonomy" id="1697972"/>
    <lineage>
        <taxon>Bacteria</taxon>
        <taxon>Pseudomonadati</taxon>
        <taxon>Pseudomonadota</taxon>
        <taxon>Alphaproteobacteria</taxon>
        <taxon>Hyphomicrobiales</taxon>
        <taxon>Methylobacteriaceae</taxon>
        <taxon>Methylobacterium</taxon>
    </lineage>
</organism>
<dbReference type="NCBIfam" id="TIGR01646">
    <property type="entry name" value="vgr_GE"/>
    <property type="match status" value="1"/>
</dbReference>
<dbReference type="SUPFAM" id="SSF69349">
    <property type="entry name" value="Phage fibre proteins"/>
    <property type="match status" value="1"/>
</dbReference>
<keyword evidence="3" id="KW-0964">Secreted</keyword>
<evidence type="ECO:0000256" key="1">
    <source>
        <dbReference type="ARBA" id="ARBA00004613"/>
    </source>
</evidence>
<dbReference type="RefSeq" id="WP_128560952.1">
    <property type="nucleotide sequence ID" value="NZ_BPQH01000001.1"/>
</dbReference>
<dbReference type="Proteomes" id="UP001055167">
    <property type="component" value="Unassembled WGS sequence"/>
</dbReference>
<protein>
    <submittedName>
        <fullName evidence="6">Actin cross-linking toxin VgrG1</fullName>
    </submittedName>
</protein>
<evidence type="ECO:0000313" key="7">
    <source>
        <dbReference type="Proteomes" id="UP001055167"/>
    </source>
</evidence>
<dbReference type="InterPro" id="IPR006533">
    <property type="entry name" value="T6SS_Vgr_RhsGE"/>
</dbReference>
<dbReference type="PANTHER" id="PTHR32305:SF15">
    <property type="entry name" value="PROTEIN RHSA-RELATED"/>
    <property type="match status" value="1"/>
</dbReference>
<dbReference type="NCBIfam" id="TIGR03361">
    <property type="entry name" value="VI_Rhs_Vgr"/>
    <property type="match status" value="1"/>
</dbReference>
<reference evidence="6" key="2">
    <citation type="submission" date="2021-08" db="EMBL/GenBank/DDBJ databases">
        <authorList>
            <person name="Tani A."/>
            <person name="Ola A."/>
            <person name="Ogura Y."/>
            <person name="Katsura K."/>
            <person name="Hayashi T."/>
        </authorList>
    </citation>
    <scope>NUCLEOTIDE SEQUENCE</scope>
    <source>
        <strain evidence="6">KCTC 52305</strain>
    </source>
</reference>
<dbReference type="Pfam" id="PF22178">
    <property type="entry name" value="Gp5_trimer_C"/>
    <property type="match status" value="1"/>
</dbReference>
<keyword evidence="7" id="KW-1185">Reference proteome</keyword>
<dbReference type="Gene3D" id="4.10.220.110">
    <property type="match status" value="1"/>
</dbReference>
<evidence type="ECO:0000256" key="2">
    <source>
        <dbReference type="ARBA" id="ARBA00005558"/>
    </source>
</evidence>
<dbReference type="InterPro" id="IPR054030">
    <property type="entry name" value="Gp5_Vgr_C"/>
</dbReference>
<comment type="caution">
    <text evidence="6">The sequence shown here is derived from an EMBL/GenBank/DDBJ whole genome shotgun (WGS) entry which is preliminary data.</text>
</comment>
<dbReference type="Gene3D" id="2.40.50.230">
    <property type="entry name" value="Gp5 N-terminal domain"/>
    <property type="match status" value="1"/>
</dbReference>
<feature type="domain" description="Gp5/Type VI secretion system Vgr C-terminal trimerisation" evidence="5">
    <location>
        <begin position="474"/>
        <end position="545"/>
    </location>
</feature>
<dbReference type="SUPFAM" id="SSF69255">
    <property type="entry name" value="gp5 N-terminal domain-like"/>
    <property type="match status" value="1"/>
</dbReference>
<comment type="subcellular location">
    <subcellularLocation>
        <location evidence="1">Secreted</location>
    </subcellularLocation>
</comment>
<name>A0ABQ4QR46_9HYPH</name>
<dbReference type="InterPro" id="IPR017847">
    <property type="entry name" value="T6SS_RhsGE_Vgr_subset"/>
</dbReference>
<evidence type="ECO:0000313" key="6">
    <source>
        <dbReference type="EMBL" id="GJD47758.1"/>
    </source>
</evidence>
<dbReference type="Pfam" id="PF04717">
    <property type="entry name" value="Phage_base_V"/>
    <property type="match status" value="1"/>
</dbReference>
<feature type="domain" description="Gp5/Type VI secretion system Vgr protein OB-fold" evidence="4">
    <location>
        <begin position="391"/>
        <end position="457"/>
    </location>
</feature>
<evidence type="ECO:0000256" key="3">
    <source>
        <dbReference type="ARBA" id="ARBA00022525"/>
    </source>
</evidence>
<dbReference type="Gene3D" id="2.30.110.50">
    <property type="match status" value="1"/>
</dbReference>
<evidence type="ECO:0000259" key="4">
    <source>
        <dbReference type="Pfam" id="PF04717"/>
    </source>
</evidence>
<proteinExistence type="inferred from homology"/>
<sequence>MHSDPTQTTRVARLKTPVEGDKLVLARFEADEGLSELFEYRIDALSPNQNIDFSKSIGRACTVTVNSYDGAERNFNGILVEAQWVGVQQNLYAYRLVLRPWLWLLGRRADCRIFKEKNVIKIIKEVFDTAGFKDYSVKANEGDYPEIEYCVQYRETDLAFVSRLMEEFGIYTFHKHSKDKHELVLADSKSCHPNVALPGGSLPFIPLADQDRRKHEHVYHWVAERRFRTGKFALNDYDYMKPTANLKSDSQGAEKYEKSSLEVYDYPGRYTEQDRGKTFSKVRLEAEQALDQRKHAAGDAVSLFPGGLVKVSQHPTDAAEYLVVRATHAFVAEGYTSGAGAEAGEMYHGHYELLKSERPFRAPIVTPKPLIRGPQTGIVVAREKNKSEEIDVDEEGRIFVQFHWNREKSKISRPVRVAQMWSGKSWGWQYIPRVGQEVVIEFLEGDPDQPLVVGTVYNKDYRYPYPLPDNKTISGVKSDSTKGHNGYNEFLFEDKKSSENIKMRAEKDHDSVVRHAETRVIGETFETPVGSPSRSTTLKNGDEKLKVESGNWNGDIAQKIYFKAGTQIIFEVGASKITMTPATIKIESGEIKLEGSADIIQTAPLIKIN</sequence>
<gene>
    <name evidence="6" type="primary">vgrG1_1</name>
    <name evidence="6" type="ORF">OPKNFCMD_0468</name>
</gene>
<evidence type="ECO:0000259" key="5">
    <source>
        <dbReference type="Pfam" id="PF22178"/>
    </source>
</evidence>
<dbReference type="InterPro" id="IPR050708">
    <property type="entry name" value="T6SS_VgrG/RHS"/>
</dbReference>
<dbReference type="Gene3D" id="3.55.50.10">
    <property type="entry name" value="Baseplate protein-like domains"/>
    <property type="match status" value="1"/>
</dbReference>
<dbReference type="SUPFAM" id="SSF69279">
    <property type="entry name" value="Phage tail proteins"/>
    <property type="match status" value="2"/>
</dbReference>
<comment type="similarity">
    <text evidence="2">Belongs to the VgrG protein family.</text>
</comment>